<gene>
    <name evidence="1" type="ORF">WJX73_003235</name>
</gene>
<dbReference type="Proteomes" id="UP001465755">
    <property type="component" value="Unassembled WGS sequence"/>
</dbReference>
<protein>
    <submittedName>
        <fullName evidence="1">Uncharacterized protein</fullName>
    </submittedName>
</protein>
<reference evidence="1 2" key="1">
    <citation type="journal article" date="2024" name="Nat. Commun.">
        <title>Phylogenomics reveals the evolutionary origins of lichenization in chlorophyte algae.</title>
        <authorList>
            <person name="Puginier C."/>
            <person name="Libourel C."/>
            <person name="Otte J."/>
            <person name="Skaloud P."/>
            <person name="Haon M."/>
            <person name="Grisel S."/>
            <person name="Petersen M."/>
            <person name="Berrin J.G."/>
            <person name="Delaux P.M."/>
            <person name="Dal Grande F."/>
            <person name="Keller J."/>
        </authorList>
    </citation>
    <scope>NUCLEOTIDE SEQUENCE [LARGE SCALE GENOMIC DNA]</scope>
    <source>
        <strain evidence="1 2">SAG 2036</strain>
    </source>
</reference>
<accession>A0AAW1PNE4</accession>
<organism evidence="1 2">
    <name type="scientific">Symbiochloris irregularis</name>
    <dbReference type="NCBI Taxonomy" id="706552"/>
    <lineage>
        <taxon>Eukaryota</taxon>
        <taxon>Viridiplantae</taxon>
        <taxon>Chlorophyta</taxon>
        <taxon>core chlorophytes</taxon>
        <taxon>Trebouxiophyceae</taxon>
        <taxon>Trebouxiales</taxon>
        <taxon>Trebouxiaceae</taxon>
        <taxon>Symbiochloris</taxon>
    </lineage>
</organism>
<evidence type="ECO:0000313" key="2">
    <source>
        <dbReference type="Proteomes" id="UP001465755"/>
    </source>
</evidence>
<sequence length="92" mass="10055">MLRPADSEHNCGDIEPANVINLGNKIPCLQRLQQRGAPPAQRKWQFWRLETRLKLPDLSLPGLKALSTDAVSVKPAEQHGAQVLIAAPAVQA</sequence>
<keyword evidence="2" id="KW-1185">Reference proteome</keyword>
<dbReference type="AlphaFoldDB" id="A0AAW1PNE4"/>
<name>A0AAW1PNE4_9CHLO</name>
<proteinExistence type="predicted"/>
<dbReference type="EMBL" id="JALJOQ010000012">
    <property type="protein sequence ID" value="KAK9810981.1"/>
    <property type="molecule type" value="Genomic_DNA"/>
</dbReference>
<evidence type="ECO:0000313" key="1">
    <source>
        <dbReference type="EMBL" id="KAK9810981.1"/>
    </source>
</evidence>
<comment type="caution">
    <text evidence="1">The sequence shown here is derived from an EMBL/GenBank/DDBJ whole genome shotgun (WGS) entry which is preliminary data.</text>
</comment>